<accession>A0A392RKX2</accession>
<sequence>RSSSKVLQYLRVPFLFAQMVITLLSFVWYFILRCTVDRTAPKDAKGLWILKGGWEHDDSKTLSGGIVKDCTTREISFSGGKYLSKSVQIRQ</sequence>
<evidence type="ECO:0000313" key="3">
    <source>
        <dbReference type="Proteomes" id="UP000265520"/>
    </source>
</evidence>
<reference evidence="2 3" key="1">
    <citation type="journal article" date="2018" name="Front. Plant Sci.">
        <title>Red Clover (Trifolium pratense) and Zigzag Clover (T. medium) - A Picture of Genomic Similarities and Differences.</title>
        <authorList>
            <person name="Dluhosova J."/>
            <person name="Istvanek J."/>
            <person name="Nedelnik J."/>
            <person name="Repkova J."/>
        </authorList>
    </citation>
    <scope>NUCLEOTIDE SEQUENCE [LARGE SCALE GENOMIC DNA]</scope>
    <source>
        <strain evidence="3">cv. 10/8</strain>
        <tissue evidence="2">Leaf</tissue>
    </source>
</reference>
<dbReference type="Proteomes" id="UP000265520">
    <property type="component" value="Unassembled WGS sequence"/>
</dbReference>
<comment type="caution">
    <text evidence="2">The sequence shown here is derived from an EMBL/GenBank/DDBJ whole genome shotgun (WGS) entry which is preliminary data.</text>
</comment>
<dbReference type="EMBL" id="LXQA010231119">
    <property type="protein sequence ID" value="MCI36166.1"/>
    <property type="molecule type" value="Genomic_DNA"/>
</dbReference>
<dbReference type="AlphaFoldDB" id="A0A392RKX2"/>
<keyword evidence="1" id="KW-1133">Transmembrane helix</keyword>
<feature type="non-terminal residue" evidence="2">
    <location>
        <position position="1"/>
    </location>
</feature>
<protein>
    <submittedName>
        <fullName evidence="2">Uncharacterized protein</fullName>
    </submittedName>
</protein>
<evidence type="ECO:0000313" key="2">
    <source>
        <dbReference type="EMBL" id="MCI36166.1"/>
    </source>
</evidence>
<organism evidence="2 3">
    <name type="scientific">Trifolium medium</name>
    <dbReference type="NCBI Taxonomy" id="97028"/>
    <lineage>
        <taxon>Eukaryota</taxon>
        <taxon>Viridiplantae</taxon>
        <taxon>Streptophyta</taxon>
        <taxon>Embryophyta</taxon>
        <taxon>Tracheophyta</taxon>
        <taxon>Spermatophyta</taxon>
        <taxon>Magnoliopsida</taxon>
        <taxon>eudicotyledons</taxon>
        <taxon>Gunneridae</taxon>
        <taxon>Pentapetalae</taxon>
        <taxon>rosids</taxon>
        <taxon>fabids</taxon>
        <taxon>Fabales</taxon>
        <taxon>Fabaceae</taxon>
        <taxon>Papilionoideae</taxon>
        <taxon>50 kb inversion clade</taxon>
        <taxon>NPAAA clade</taxon>
        <taxon>Hologalegina</taxon>
        <taxon>IRL clade</taxon>
        <taxon>Trifolieae</taxon>
        <taxon>Trifolium</taxon>
    </lineage>
</organism>
<feature type="transmembrane region" description="Helical" evidence="1">
    <location>
        <begin position="12"/>
        <end position="31"/>
    </location>
</feature>
<keyword evidence="1" id="KW-0472">Membrane</keyword>
<proteinExistence type="predicted"/>
<name>A0A392RKX2_9FABA</name>
<evidence type="ECO:0000256" key="1">
    <source>
        <dbReference type="SAM" id="Phobius"/>
    </source>
</evidence>
<keyword evidence="3" id="KW-1185">Reference proteome</keyword>
<keyword evidence="1" id="KW-0812">Transmembrane</keyword>